<organism evidence="2 3">
    <name type="scientific">Paenibacillus baimaensis</name>
    <dbReference type="NCBI Taxonomy" id="2982185"/>
    <lineage>
        <taxon>Bacteria</taxon>
        <taxon>Bacillati</taxon>
        <taxon>Bacillota</taxon>
        <taxon>Bacilli</taxon>
        <taxon>Bacillales</taxon>
        <taxon>Paenibacillaceae</taxon>
        <taxon>Paenibacillus</taxon>
    </lineage>
</organism>
<gene>
    <name evidence="2" type="ORF">OB236_15805</name>
</gene>
<keyword evidence="3" id="KW-1185">Reference proteome</keyword>
<feature type="domain" description="HPt" evidence="1">
    <location>
        <begin position="18"/>
        <end position="105"/>
    </location>
</feature>
<evidence type="ECO:0000259" key="1">
    <source>
        <dbReference type="Pfam" id="PF01627"/>
    </source>
</evidence>
<accession>A0ABT2UG53</accession>
<reference evidence="2 3" key="1">
    <citation type="submission" date="2022-09" db="EMBL/GenBank/DDBJ databases">
        <authorList>
            <person name="Han X.L."/>
            <person name="Wang Q."/>
            <person name="Lu T."/>
        </authorList>
    </citation>
    <scope>NUCLEOTIDE SEQUENCE [LARGE SCALE GENOMIC DNA]</scope>
    <source>
        <strain evidence="2 3">WQ 127069</strain>
    </source>
</reference>
<dbReference type="Gene3D" id="1.20.120.160">
    <property type="entry name" value="HPT domain"/>
    <property type="match status" value="1"/>
</dbReference>
<comment type="caution">
    <text evidence="2">The sequence shown here is derived from an EMBL/GenBank/DDBJ whole genome shotgun (WGS) entry which is preliminary data.</text>
</comment>
<dbReference type="Pfam" id="PF01627">
    <property type="entry name" value="Hpt"/>
    <property type="match status" value="1"/>
</dbReference>
<evidence type="ECO:0000313" key="3">
    <source>
        <dbReference type="Proteomes" id="UP001652445"/>
    </source>
</evidence>
<sequence length="119" mass="13999">MVDISREQRMQAIIVKARRMFLQDALEREAALRADMVLWNRQQLSNQQIGEHMYLYVHTLKGVAQTVGCDQVHQLSEAADSYSIRHQNDWTEEVIQELRQYLDQLHIELQRELGHAEAL</sequence>
<dbReference type="InterPro" id="IPR008207">
    <property type="entry name" value="Sig_transdc_His_kin_Hpt_dom"/>
</dbReference>
<protein>
    <submittedName>
        <fullName evidence="2">Hpt domain-containing protein</fullName>
    </submittedName>
</protein>
<evidence type="ECO:0000313" key="2">
    <source>
        <dbReference type="EMBL" id="MCU6793570.1"/>
    </source>
</evidence>
<dbReference type="SUPFAM" id="SSF47226">
    <property type="entry name" value="Histidine-containing phosphotransfer domain, HPT domain"/>
    <property type="match status" value="1"/>
</dbReference>
<proteinExistence type="predicted"/>
<dbReference type="EMBL" id="JAOQIO010000055">
    <property type="protein sequence ID" value="MCU6793570.1"/>
    <property type="molecule type" value="Genomic_DNA"/>
</dbReference>
<dbReference type="RefSeq" id="WP_262684832.1">
    <property type="nucleotide sequence ID" value="NZ_JAOQIO010000055.1"/>
</dbReference>
<dbReference type="Proteomes" id="UP001652445">
    <property type="component" value="Unassembled WGS sequence"/>
</dbReference>
<dbReference type="InterPro" id="IPR036641">
    <property type="entry name" value="HPT_dom_sf"/>
</dbReference>
<name>A0ABT2UG53_9BACL</name>